<dbReference type="EMBL" id="CP043959">
    <property type="protein sequence ID" value="QER88606.1"/>
    <property type="molecule type" value="Genomic_DNA"/>
</dbReference>
<dbReference type="Proteomes" id="UP000324308">
    <property type="component" value="Chromosome"/>
</dbReference>
<reference evidence="2 3" key="1">
    <citation type="submission" date="2019-09" db="EMBL/GenBank/DDBJ databases">
        <title>Draft genome sequence of the Ebosin-producing strain Streptomyces sp. 139.</title>
        <authorList>
            <person name="Ai L."/>
            <person name="Geng M."/>
            <person name="Ma M."/>
            <person name="Bai L."/>
        </authorList>
    </citation>
    <scope>NUCLEOTIDE SEQUENCE [LARGE SCALE GENOMIC DNA]</scope>
    <source>
        <strain evidence="2 3">139</strain>
    </source>
</reference>
<dbReference type="Pfam" id="PF05119">
    <property type="entry name" value="Terminase_4"/>
    <property type="match status" value="1"/>
</dbReference>
<evidence type="ECO:0000313" key="2">
    <source>
        <dbReference type="EMBL" id="QER88606.1"/>
    </source>
</evidence>
<organism evidence="2 3">
    <name type="scientific">Streptomyces tendae</name>
    <dbReference type="NCBI Taxonomy" id="1932"/>
    <lineage>
        <taxon>Bacteria</taxon>
        <taxon>Bacillati</taxon>
        <taxon>Actinomycetota</taxon>
        <taxon>Actinomycetes</taxon>
        <taxon>Kitasatosporales</taxon>
        <taxon>Streptomycetaceae</taxon>
        <taxon>Streptomyces</taxon>
    </lineage>
</organism>
<keyword evidence="3" id="KW-1185">Reference proteome</keyword>
<dbReference type="InterPro" id="IPR006448">
    <property type="entry name" value="Phage_term_ssu_P27"/>
</dbReference>
<feature type="region of interest" description="Disordered" evidence="1">
    <location>
        <begin position="135"/>
        <end position="160"/>
    </location>
</feature>
<proteinExistence type="predicted"/>
<sequence>MPAARKPLYAVTEAERAQRQMAVGVGLDWVQVPAQLDRSGKAQWRHLAEQHRAYPTRLRETDRAAVIAFCSWWSAFDAAQRDIAKRGSLVPGRSSADAARGEGGLVKNPSVAAMRDASQQLRYWARELALTPDSRARQGLQIEEPQSSDDDDPIFDWDAM</sequence>
<evidence type="ECO:0000256" key="1">
    <source>
        <dbReference type="SAM" id="MobiDB-lite"/>
    </source>
</evidence>
<protein>
    <submittedName>
        <fullName evidence="2">Phage terminase small subunit P27 family</fullName>
    </submittedName>
</protein>
<evidence type="ECO:0000313" key="3">
    <source>
        <dbReference type="Proteomes" id="UP000324308"/>
    </source>
</evidence>
<feature type="compositionally biased region" description="Acidic residues" evidence="1">
    <location>
        <begin position="146"/>
        <end position="160"/>
    </location>
</feature>
<accession>A0ABX5ZWN2</accession>
<gene>
    <name evidence="2" type="ORF">F3L20_24585</name>
</gene>
<name>A0ABX5ZWN2_STRTE</name>
<dbReference type="NCBIfam" id="TIGR01558">
    <property type="entry name" value="sm_term_P27"/>
    <property type="match status" value="1"/>
</dbReference>
<dbReference type="RefSeq" id="WP_150156187.1">
    <property type="nucleotide sequence ID" value="NZ_CP043959.1"/>
</dbReference>